<dbReference type="PANTHER" id="PTHR10730:SF8">
    <property type="entry name" value="PROCOLLAGEN GALACTOSYLTRANSFERASE 2"/>
    <property type="match status" value="1"/>
</dbReference>
<dbReference type="PANTHER" id="PTHR10730">
    <property type="entry name" value="PROCOLLAGEN-LYSINE,2-OXOGLUTARATE 5-DIOXYGENASE/GLYCOSYLTRANSFERASE 25 FAMILY MEMBER"/>
    <property type="match status" value="1"/>
</dbReference>
<keyword evidence="3" id="KW-0732">Signal</keyword>
<name>A0A4U5UXM4_COLLU</name>
<evidence type="ECO:0000256" key="1">
    <source>
        <dbReference type="ARBA" id="ARBA00006721"/>
    </source>
</evidence>
<dbReference type="Gene3D" id="3.90.550.10">
    <property type="entry name" value="Spore Coat Polysaccharide Biosynthesis Protein SpsA, Chain A"/>
    <property type="match status" value="1"/>
</dbReference>
<keyword evidence="5" id="KW-0808">Transferase</keyword>
<evidence type="ECO:0000313" key="5">
    <source>
        <dbReference type="EMBL" id="TKS80104.1"/>
    </source>
</evidence>
<keyword evidence="5" id="KW-0328">Glycosyltransferase</keyword>
<keyword evidence="6" id="KW-1185">Reference proteome</keyword>
<comment type="similarity">
    <text evidence="1">Belongs to the glycosyltransferase 25 family.</text>
</comment>
<dbReference type="GO" id="GO:0050211">
    <property type="term" value="F:procollagen galactosyltransferase activity"/>
    <property type="evidence" value="ECO:0007669"/>
    <property type="project" value="TreeGrafter"/>
</dbReference>
<proteinExistence type="inferred from homology"/>
<organism evidence="5 6">
    <name type="scientific">Collichthys lucidus</name>
    <name type="common">Big head croaker</name>
    <name type="synonym">Sciaena lucida</name>
    <dbReference type="NCBI Taxonomy" id="240159"/>
    <lineage>
        <taxon>Eukaryota</taxon>
        <taxon>Metazoa</taxon>
        <taxon>Chordata</taxon>
        <taxon>Craniata</taxon>
        <taxon>Vertebrata</taxon>
        <taxon>Euteleostomi</taxon>
        <taxon>Actinopterygii</taxon>
        <taxon>Neopterygii</taxon>
        <taxon>Teleostei</taxon>
        <taxon>Neoteleostei</taxon>
        <taxon>Acanthomorphata</taxon>
        <taxon>Eupercaria</taxon>
        <taxon>Sciaenidae</taxon>
        <taxon>Collichthys</taxon>
    </lineage>
</organism>
<feature type="signal peptide" evidence="3">
    <location>
        <begin position="1"/>
        <end position="16"/>
    </location>
</feature>
<dbReference type="STRING" id="240159.A0A4U5UXM4"/>
<dbReference type="InterPro" id="IPR050757">
    <property type="entry name" value="Collagen_mod_GT25"/>
</dbReference>
<dbReference type="InterPro" id="IPR002654">
    <property type="entry name" value="Glyco_trans_25"/>
</dbReference>
<accession>A0A4U5UXM4</accession>
<dbReference type="EMBL" id="CM014089">
    <property type="protein sequence ID" value="TKS80104.1"/>
    <property type="molecule type" value="Genomic_DNA"/>
</dbReference>
<dbReference type="InterPro" id="IPR029044">
    <property type="entry name" value="Nucleotide-diphossugar_trans"/>
</dbReference>
<dbReference type="Pfam" id="PF01755">
    <property type="entry name" value="Glyco_transf_25"/>
    <property type="match status" value="1"/>
</dbReference>
<feature type="region of interest" description="Disordered" evidence="2">
    <location>
        <begin position="601"/>
        <end position="641"/>
    </location>
</feature>
<protein>
    <submittedName>
        <fullName evidence="5">Procollagen galactosyltransferase 2</fullName>
    </submittedName>
</protein>
<evidence type="ECO:0000259" key="4">
    <source>
        <dbReference type="Pfam" id="PF01755"/>
    </source>
</evidence>
<reference evidence="5 6" key="1">
    <citation type="submission" date="2019-01" db="EMBL/GenBank/DDBJ databases">
        <title>Genome Assembly of Collichthys lucidus.</title>
        <authorList>
            <person name="Cai M."/>
            <person name="Xiao S."/>
        </authorList>
    </citation>
    <scope>NUCLEOTIDE SEQUENCE [LARGE SCALE GENOMIC DNA]</scope>
    <source>
        <strain evidence="5">JT15FE1705JMU</strain>
        <tissue evidence="5">Muscle</tissue>
    </source>
</reference>
<feature type="domain" description="Glycosyl transferase family 25" evidence="4">
    <location>
        <begin position="361"/>
        <end position="538"/>
    </location>
</feature>
<dbReference type="CDD" id="cd06532">
    <property type="entry name" value="Glyco_transf_25"/>
    <property type="match status" value="1"/>
</dbReference>
<dbReference type="AlphaFoldDB" id="A0A4U5UXM4"/>
<dbReference type="Proteomes" id="UP000298787">
    <property type="component" value="Chromosome 12"/>
</dbReference>
<gene>
    <name evidence="5" type="ORF">D9C73_013663</name>
</gene>
<evidence type="ECO:0000256" key="2">
    <source>
        <dbReference type="SAM" id="MobiDB-lite"/>
    </source>
</evidence>
<evidence type="ECO:0000256" key="3">
    <source>
        <dbReference type="SAM" id="SignalP"/>
    </source>
</evidence>
<evidence type="ECO:0000313" key="6">
    <source>
        <dbReference type="Proteomes" id="UP000298787"/>
    </source>
</evidence>
<sequence>MPLGFAGFRLYFLVLAGKFFLHSNTEELPADHLLQPTQQESSLLKPTVLITILARNAQHSLPYFLGCIDRLDYPKDRIAICLRPQCGQQHSHASGVASKEFNTCTTQWSGGPQSNQALMKMNRVPNTGPDSRFIHVMKLKQAALRAARRLWTDYILFVDSDNLLTNRQVLSDMIAENLTIVAPMLESKGLYSNFWGGMTPEVRRLKQSLSAKYLLHNCRKMVVLGLLHRGYYRRTPVYIPIRKWKRHGCFAVPMVHSTYLLDLRRRASKALAFHPLHPDYPHNVDDIMVFAFSAQQAGVQMYVCNKDHYGYLPVPLNQDQTLEEEEESFTHTLTEALISYIVEPSQYVHTLPKEPAKLGFDEIFLINLKRRADRRKRMLSTLSVIGSPHHTDRSRGWQLQAMGIDMLPGYKDPYSGRVLTRGEIGCFLSHYNIWKQVAQQELQQVLVLEDDVRFEPRFCRRLMTIMENVQSVGLEWDLIYVGRKRLQVKEPEYWVKGVSNLVHPHYSYWTLGYVLSLNGAKKLLQAKPLNKMLPVDEFLPIMFNKHPNDEYMQYFEQRDLSAFSVEPLLLFPTHYTGQPGYFSDTETSTIWDDEAVGTDWDRDGAKRQQVQETENVGFKPVAPNSAYGGIPELSASGRDEL</sequence>
<feature type="chain" id="PRO_5020451687" evidence="3">
    <location>
        <begin position="17"/>
        <end position="641"/>
    </location>
</feature>